<dbReference type="InterPro" id="IPR002347">
    <property type="entry name" value="SDR_fam"/>
</dbReference>
<dbReference type="Gene3D" id="3.40.50.720">
    <property type="entry name" value="NAD(P)-binding Rossmann-like Domain"/>
    <property type="match status" value="1"/>
</dbReference>
<dbReference type="SUPFAM" id="SSF51735">
    <property type="entry name" value="NAD(P)-binding Rossmann-fold domains"/>
    <property type="match status" value="1"/>
</dbReference>
<comment type="caution">
    <text evidence="4">The sequence shown here is derived from an EMBL/GenBank/DDBJ whole genome shotgun (WGS) entry which is preliminary data.</text>
</comment>
<evidence type="ECO:0000256" key="3">
    <source>
        <dbReference type="RuleBase" id="RU000363"/>
    </source>
</evidence>
<comment type="similarity">
    <text evidence="1 3">Belongs to the short-chain dehydrogenases/reductases (SDR) family.</text>
</comment>
<dbReference type="EMBL" id="JABBNU010000002">
    <property type="protein sequence ID" value="NMM47596.1"/>
    <property type="molecule type" value="Genomic_DNA"/>
</dbReference>
<dbReference type="CDD" id="cd05327">
    <property type="entry name" value="retinol-DH_like_SDR_c_like"/>
    <property type="match status" value="1"/>
</dbReference>
<dbReference type="Pfam" id="PF00106">
    <property type="entry name" value="adh_short"/>
    <property type="match status" value="1"/>
</dbReference>
<dbReference type="Proteomes" id="UP000559010">
    <property type="component" value="Unassembled WGS sequence"/>
</dbReference>
<accession>A0A848IV83</accession>
<evidence type="ECO:0000256" key="2">
    <source>
        <dbReference type="ARBA" id="ARBA00023002"/>
    </source>
</evidence>
<keyword evidence="2" id="KW-0560">Oxidoreductase</keyword>
<dbReference type="PANTHER" id="PTHR24320">
    <property type="entry name" value="RETINOL DEHYDROGENASE"/>
    <property type="match status" value="1"/>
</dbReference>
<dbReference type="GO" id="GO:0016491">
    <property type="term" value="F:oxidoreductase activity"/>
    <property type="evidence" value="ECO:0007669"/>
    <property type="project" value="UniProtKB-KW"/>
</dbReference>
<dbReference type="RefSeq" id="WP_169678216.1">
    <property type="nucleotide sequence ID" value="NZ_JABBNU010000002.1"/>
</dbReference>
<keyword evidence="5" id="KW-1185">Reference proteome</keyword>
<evidence type="ECO:0000256" key="1">
    <source>
        <dbReference type="ARBA" id="ARBA00006484"/>
    </source>
</evidence>
<sequence>MEGYIFEKIPDQTGKVAIVTGANVGLGFETCSFLLEKNLTVIMACRDLDKATMARSELQNNHKSALIDIIHLDLSDLNSVKKFSSEFNSKYDRLDLLINNAGVMFPPYQTTKQGFELQFGVNYLAHFLLTGLLIDKILKTENSRIITLSSLAHRWGDVYFDDINFQRGYDKRKAYGQSKLACLMFAYELQRRLSELSNKNTISLAAHPGISTTNLGRYLPEFAQTIFKGIGPLIFNNPRQGAEPTVRAALDPHATGGEYYGPGGFREYSGKPVLVDSNSNSKDKYKANRLWKLSEKMTEFDFSL</sequence>
<organism evidence="4 5">
    <name type="scientific">Marinigracilibium pacificum</name>
    <dbReference type="NCBI Taxonomy" id="2729599"/>
    <lineage>
        <taxon>Bacteria</taxon>
        <taxon>Pseudomonadati</taxon>
        <taxon>Bacteroidota</taxon>
        <taxon>Cytophagia</taxon>
        <taxon>Cytophagales</taxon>
        <taxon>Flammeovirgaceae</taxon>
        <taxon>Marinigracilibium</taxon>
    </lineage>
</organism>
<evidence type="ECO:0000313" key="5">
    <source>
        <dbReference type="Proteomes" id="UP000559010"/>
    </source>
</evidence>
<reference evidence="4 5" key="1">
    <citation type="submission" date="2020-04" db="EMBL/GenBank/DDBJ databases">
        <title>Flammeovirgaceae bacterium KN852 isolated from deep sea.</title>
        <authorList>
            <person name="Zhang D.-C."/>
        </authorList>
    </citation>
    <scope>NUCLEOTIDE SEQUENCE [LARGE SCALE GENOMIC DNA]</scope>
    <source>
        <strain evidence="4 5">KN852</strain>
    </source>
</reference>
<dbReference type="NCBIfam" id="NF004846">
    <property type="entry name" value="PRK06197.1"/>
    <property type="match status" value="1"/>
</dbReference>
<name>A0A848IV83_9BACT</name>
<dbReference type="PRINTS" id="PR00081">
    <property type="entry name" value="GDHRDH"/>
</dbReference>
<evidence type="ECO:0000313" key="4">
    <source>
        <dbReference type="EMBL" id="NMM47596.1"/>
    </source>
</evidence>
<dbReference type="PRINTS" id="PR00080">
    <property type="entry name" value="SDRFAMILY"/>
</dbReference>
<gene>
    <name evidence="4" type="ORF">HH304_04230</name>
</gene>
<dbReference type="InterPro" id="IPR036291">
    <property type="entry name" value="NAD(P)-bd_dom_sf"/>
</dbReference>
<proteinExistence type="inferred from homology"/>
<protein>
    <submittedName>
        <fullName evidence="4">SDR family NAD(P)-dependent oxidoreductase</fullName>
    </submittedName>
</protein>
<dbReference type="PANTHER" id="PTHR24320:SF148">
    <property type="entry name" value="NAD(P)-BINDING ROSSMANN-FOLD SUPERFAMILY PROTEIN"/>
    <property type="match status" value="1"/>
</dbReference>
<dbReference type="AlphaFoldDB" id="A0A848IV83"/>